<evidence type="ECO:0000313" key="1">
    <source>
        <dbReference type="EMBL" id="NYE47623.1"/>
    </source>
</evidence>
<protein>
    <submittedName>
        <fullName evidence="1">Uncharacterized protein</fullName>
    </submittedName>
</protein>
<reference evidence="1 2" key="1">
    <citation type="submission" date="2020-07" db="EMBL/GenBank/DDBJ databases">
        <title>Sequencing the genomes of 1000 actinobacteria strains.</title>
        <authorList>
            <person name="Klenk H.-P."/>
        </authorList>
    </citation>
    <scope>NUCLEOTIDE SEQUENCE [LARGE SCALE GENOMIC DNA]</scope>
    <source>
        <strain evidence="1 2">CXB654</strain>
    </source>
</reference>
<accession>A0A852TXS6</accession>
<dbReference type="AlphaFoldDB" id="A0A852TXS6"/>
<gene>
    <name evidence="1" type="ORF">HDA32_002743</name>
</gene>
<dbReference type="EMBL" id="JACCCC010000001">
    <property type="protein sequence ID" value="NYE47623.1"/>
    <property type="molecule type" value="Genomic_DNA"/>
</dbReference>
<dbReference type="Proteomes" id="UP000589036">
    <property type="component" value="Unassembled WGS sequence"/>
</dbReference>
<evidence type="ECO:0000313" key="2">
    <source>
        <dbReference type="Proteomes" id="UP000589036"/>
    </source>
</evidence>
<name>A0A852TXS6_9ACTN</name>
<proteinExistence type="predicted"/>
<comment type="caution">
    <text evidence="1">The sequence shown here is derived from an EMBL/GenBank/DDBJ whole genome shotgun (WGS) entry which is preliminary data.</text>
</comment>
<sequence>MHGGTVSVDAAIELEGSERPACAVEAIYRMFE</sequence>
<keyword evidence="2" id="KW-1185">Reference proteome</keyword>
<organism evidence="1 2">
    <name type="scientific">Spinactinospora alkalitolerans</name>
    <dbReference type="NCBI Taxonomy" id="687207"/>
    <lineage>
        <taxon>Bacteria</taxon>
        <taxon>Bacillati</taxon>
        <taxon>Actinomycetota</taxon>
        <taxon>Actinomycetes</taxon>
        <taxon>Streptosporangiales</taxon>
        <taxon>Nocardiopsidaceae</taxon>
        <taxon>Spinactinospora</taxon>
    </lineage>
</organism>